<dbReference type="PANTHER" id="PTHR30069">
    <property type="entry name" value="TONB-DEPENDENT OUTER MEMBRANE RECEPTOR"/>
    <property type="match status" value="1"/>
</dbReference>
<dbReference type="InterPro" id="IPR037066">
    <property type="entry name" value="Plug_dom_sf"/>
</dbReference>
<keyword evidence="3" id="KW-1134">Transmembrane beta strand</keyword>
<feature type="chain" id="PRO_5045841700" evidence="8">
    <location>
        <begin position="23"/>
        <end position="802"/>
    </location>
</feature>
<evidence type="ECO:0000256" key="7">
    <source>
        <dbReference type="ARBA" id="ARBA00023237"/>
    </source>
</evidence>
<dbReference type="Gene3D" id="2.40.170.20">
    <property type="entry name" value="TonB-dependent receptor, beta-barrel domain"/>
    <property type="match status" value="1"/>
</dbReference>
<evidence type="ECO:0000256" key="2">
    <source>
        <dbReference type="ARBA" id="ARBA00022448"/>
    </source>
</evidence>
<keyword evidence="10" id="KW-0675">Receptor</keyword>
<dbReference type="Gene3D" id="2.60.40.1120">
    <property type="entry name" value="Carboxypeptidase-like, regulatory domain"/>
    <property type="match status" value="1"/>
</dbReference>
<dbReference type="SUPFAM" id="SSF49464">
    <property type="entry name" value="Carboxypeptidase regulatory domain-like"/>
    <property type="match status" value="1"/>
</dbReference>
<keyword evidence="11" id="KW-1185">Reference proteome</keyword>
<name>A0ABT8L6I9_9BACT</name>
<dbReference type="PANTHER" id="PTHR30069:SF29">
    <property type="entry name" value="HEMOGLOBIN AND HEMOGLOBIN-HAPTOGLOBIN-BINDING PROTEIN 1-RELATED"/>
    <property type="match status" value="1"/>
</dbReference>
<dbReference type="EMBL" id="JAUJEB010000003">
    <property type="protein sequence ID" value="MDN5213364.1"/>
    <property type="molecule type" value="Genomic_DNA"/>
</dbReference>
<feature type="signal peptide" evidence="8">
    <location>
        <begin position="1"/>
        <end position="22"/>
    </location>
</feature>
<dbReference type="InterPro" id="IPR036942">
    <property type="entry name" value="Beta-barrel_TonB_sf"/>
</dbReference>
<evidence type="ECO:0000313" key="11">
    <source>
        <dbReference type="Proteomes" id="UP001172083"/>
    </source>
</evidence>
<keyword evidence="5 8" id="KW-0732">Signal</keyword>
<evidence type="ECO:0000256" key="8">
    <source>
        <dbReference type="SAM" id="SignalP"/>
    </source>
</evidence>
<keyword evidence="7" id="KW-0998">Cell outer membrane</keyword>
<organism evidence="10 11">
    <name type="scientific">Agaribacillus aureus</name>
    <dbReference type="NCBI Taxonomy" id="3051825"/>
    <lineage>
        <taxon>Bacteria</taxon>
        <taxon>Pseudomonadati</taxon>
        <taxon>Bacteroidota</taxon>
        <taxon>Cytophagia</taxon>
        <taxon>Cytophagales</taxon>
        <taxon>Splendidivirgaceae</taxon>
        <taxon>Agaribacillus</taxon>
    </lineage>
</organism>
<feature type="domain" description="TonB-dependent receptor plug" evidence="9">
    <location>
        <begin position="148"/>
        <end position="225"/>
    </location>
</feature>
<evidence type="ECO:0000256" key="5">
    <source>
        <dbReference type="ARBA" id="ARBA00022729"/>
    </source>
</evidence>
<dbReference type="SUPFAM" id="SSF56935">
    <property type="entry name" value="Porins"/>
    <property type="match status" value="1"/>
</dbReference>
<evidence type="ECO:0000313" key="10">
    <source>
        <dbReference type="EMBL" id="MDN5213364.1"/>
    </source>
</evidence>
<gene>
    <name evidence="10" type="ORF">QQ020_14940</name>
</gene>
<dbReference type="Pfam" id="PF07715">
    <property type="entry name" value="Plug"/>
    <property type="match status" value="1"/>
</dbReference>
<dbReference type="Proteomes" id="UP001172083">
    <property type="component" value="Unassembled WGS sequence"/>
</dbReference>
<evidence type="ECO:0000256" key="1">
    <source>
        <dbReference type="ARBA" id="ARBA00004571"/>
    </source>
</evidence>
<dbReference type="InterPro" id="IPR012910">
    <property type="entry name" value="Plug_dom"/>
</dbReference>
<evidence type="ECO:0000256" key="4">
    <source>
        <dbReference type="ARBA" id="ARBA00022692"/>
    </source>
</evidence>
<protein>
    <submittedName>
        <fullName evidence="10">TonB-dependent receptor</fullName>
    </submittedName>
</protein>
<evidence type="ECO:0000256" key="6">
    <source>
        <dbReference type="ARBA" id="ARBA00023136"/>
    </source>
</evidence>
<keyword evidence="6" id="KW-0472">Membrane</keyword>
<proteinExistence type="predicted"/>
<evidence type="ECO:0000259" key="9">
    <source>
        <dbReference type="Pfam" id="PF07715"/>
    </source>
</evidence>
<dbReference type="RefSeq" id="WP_346758704.1">
    <property type="nucleotide sequence ID" value="NZ_JAUJEB010000003.1"/>
</dbReference>
<dbReference type="Gene3D" id="2.170.130.10">
    <property type="entry name" value="TonB-dependent receptor, plug domain"/>
    <property type="match status" value="1"/>
</dbReference>
<comment type="caution">
    <text evidence="10">The sequence shown here is derived from an EMBL/GenBank/DDBJ whole genome shotgun (WGS) entry which is preliminary data.</text>
</comment>
<keyword evidence="4" id="KW-0812">Transmembrane</keyword>
<sequence>MKFTRLGLCLLLFFTAFMTAMGQSQRKNNFTISGYVKDRASGEDIIGATIYIEELKTGVATNVYGFYSITVPAGDYHLQYSFVGYKTRSMEIALDKDQSINIQLQEAVVEMEEIVISSERPEQNVTEVKMSTEKLSVEKIKTIPAMFGEVDIIRSMQLLPGVQSAGEGTTGLFVRGGAADQTLIQMDEATVYNPSHFLGFFSVFNPDAIKEVELYKGGIPARFGGRISSIMDIRMKEGNSKKFAASGGIGLISSRLTLEGPIVKDKSSFIVSGRRTYADVFSAFAKDTSARKNILYFYDLNMKLNYRFSDKDKLFVSGYFGRDKFKFEDDFGLSWGNKTGTVRWNHLFNNRLFLNTTLLFSDFDYNFDINDDVLSFDWTSNLREFSGKLDFTYFLNPNHQLEFGYKAGYFQFSPATIKPVGEKSVIDAFKIDKKYALEHGIFLSSQSKFSEKLSVEYGIRYSLFQNIGPATVLIYGDEQNRREDNIIDSVKYSKGDIYKTYGGLEPRIGARFMLNRSSSIKASYNRTRQYLQIASNSTAGLPIDRWVPSDKYIKPQISDQIAAGYFRNFKDNTYEFSVETYYKWMQNQIDFKDQADILLNSTIETELLSGKGWSYGVELLLKKNVGKTTGWIGYTWSKTRRQIDGINGGKAYRPRYDRPHDISVVVNHEVSPRVSVSANWVYATGSAVSIPKGKYAFQGQPISYYDPLDRNGDRMPAYHRMDLSITLKQKKKLFGRGQGEWNLSVYNAYMKKNPWIIDYRNVINGDPKIDPEDNVTVDTEEFKSVTTYLLKIIPSVSYNFKF</sequence>
<comment type="subcellular location">
    <subcellularLocation>
        <location evidence="1">Cell outer membrane</location>
        <topology evidence="1">Multi-pass membrane protein</topology>
    </subcellularLocation>
</comment>
<dbReference type="Pfam" id="PF13715">
    <property type="entry name" value="CarbopepD_reg_2"/>
    <property type="match status" value="1"/>
</dbReference>
<reference evidence="10" key="1">
    <citation type="submission" date="2023-06" db="EMBL/GenBank/DDBJ databases">
        <title>Genomic of Agaribacillus aureum.</title>
        <authorList>
            <person name="Wang G."/>
        </authorList>
    </citation>
    <scope>NUCLEOTIDE SEQUENCE</scope>
    <source>
        <strain evidence="10">BMA12</strain>
    </source>
</reference>
<evidence type="ECO:0000256" key="3">
    <source>
        <dbReference type="ARBA" id="ARBA00022452"/>
    </source>
</evidence>
<keyword evidence="2" id="KW-0813">Transport</keyword>
<dbReference type="InterPro" id="IPR008969">
    <property type="entry name" value="CarboxyPept-like_regulatory"/>
</dbReference>
<dbReference type="InterPro" id="IPR039426">
    <property type="entry name" value="TonB-dep_rcpt-like"/>
</dbReference>
<accession>A0ABT8L6I9</accession>